<keyword evidence="2" id="KW-1133">Transmembrane helix</keyword>
<comment type="caution">
    <text evidence="3">The sequence shown here is derived from an EMBL/GenBank/DDBJ whole genome shotgun (WGS) entry which is preliminary data.</text>
</comment>
<feature type="transmembrane region" description="Helical" evidence="2">
    <location>
        <begin position="25"/>
        <end position="43"/>
    </location>
</feature>
<feature type="coiled-coil region" evidence="1">
    <location>
        <begin position="77"/>
        <end position="104"/>
    </location>
</feature>
<organism evidence="3 4">
    <name type="scientific">Wickerhamomyces ciferrii (strain ATCC 14091 / BCRC 22168 / CBS 111 / JCM 3599 / NBRC 0793 / NRRL Y-1031 F-60-10)</name>
    <name type="common">Yeast</name>
    <name type="synonym">Pichia ciferrii</name>
    <dbReference type="NCBI Taxonomy" id="1206466"/>
    <lineage>
        <taxon>Eukaryota</taxon>
        <taxon>Fungi</taxon>
        <taxon>Dikarya</taxon>
        <taxon>Ascomycota</taxon>
        <taxon>Saccharomycotina</taxon>
        <taxon>Saccharomycetes</taxon>
        <taxon>Phaffomycetales</taxon>
        <taxon>Wickerhamomycetaceae</taxon>
        <taxon>Wickerhamomyces</taxon>
    </lineage>
</organism>
<keyword evidence="2" id="KW-0472">Membrane</keyword>
<gene>
    <name evidence="3" type="ORF">BN7_5198</name>
</gene>
<dbReference type="Proteomes" id="UP000009328">
    <property type="component" value="Unassembled WGS sequence"/>
</dbReference>
<evidence type="ECO:0000256" key="1">
    <source>
        <dbReference type="SAM" id="Coils"/>
    </source>
</evidence>
<keyword evidence="4" id="KW-1185">Reference proteome</keyword>
<evidence type="ECO:0000256" key="2">
    <source>
        <dbReference type="SAM" id="Phobius"/>
    </source>
</evidence>
<evidence type="ECO:0000313" key="3">
    <source>
        <dbReference type="EMBL" id="CCH45615.1"/>
    </source>
</evidence>
<accession>K0KK45</accession>
<keyword evidence="2" id="KW-0812">Transmembrane</keyword>
<proteinExistence type="predicted"/>
<dbReference type="AlphaFoldDB" id="K0KK45"/>
<feature type="transmembrane region" description="Helical" evidence="2">
    <location>
        <begin position="109"/>
        <end position="130"/>
    </location>
</feature>
<dbReference type="InParanoid" id="K0KK45"/>
<reference evidence="3 4" key="1">
    <citation type="journal article" date="2012" name="Eukaryot. Cell">
        <title>Draft genome sequence of Wickerhamomyces ciferrii NRRL Y-1031 F-60-10.</title>
        <authorList>
            <person name="Schneider J."/>
            <person name="Andrea H."/>
            <person name="Blom J."/>
            <person name="Jaenicke S."/>
            <person name="Ruckert C."/>
            <person name="Schorsch C."/>
            <person name="Szczepanowski R."/>
            <person name="Farwick M."/>
            <person name="Goesmann A."/>
            <person name="Puhler A."/>
            <person name="Schaffer S."/>
            <person name="Tauch A."/>
            <person name="Kohler T."/>
            <person name="Brinkrolf K."/>
        </authorList>
    </citation>
    <scope>NUCLEOTIDE SEQUENCE [LARGE SCALE GENOMIC DNA]</scope>
    <source>
        <strain evidence="4">ATCC 14091 / BCRC 22168 / CBS 111 / JCM 3599 / NBRC 0793 / NRRL Y-1031 F-60-10</strain>
    </source>
</reference>
<evidence type="ECO:0000313" key="4">
    <source>
        <dbReference type="Proteomes" id="UP000009328"/>
    </source>
</evidence>
<dbReference type="EMBL" id="CAIF01000203">
    <property type="protein sequence ID" value="CCH45615.1"/>
    <property type="molecule type" value="Genomic_DNA"/>
</dbReference>
<keyword evidence="1" id="KW-0175">Coiled coil</keyword>
<sequence>MLSYLPIGGGMRTGSNQNQNQNSRWSIGLVVLMISLSLFGFDVKVIYFMSNYSFYVCTQELIKLRYDERRESIMRKLETNSDEHQEIQLRNQVAEEQFKITQEETRTKILMIFVSAGMLIGGILLNLWIFRHDDQ</sequence>
<name>K0KK45_WICCF</name>
<dbReference type="HOGENOM" id="CLU_1636738_0_0_1"/>
<protein>
    <submittedName>
        <fullName evidence="3">Membrane protein</fullName>
    </submittedName>
</protein>